<gene>
    <name evidence="2" type="ORF">F5984_25575</name>
</gene>
<evidence type="ECO:0000256" key="1">
    <source>
        <dbReference type="SAM" id="MobiDB-lite"/>
    </source>
</evidence>
<dbReference type="Proteomes" id="UP000488299">
    <property type="component" value="Unassembled WGS sequence"/>
</dbReference>
<sequence length="396" mass="45641">MIVRILPASKGGIYSNVGSSGFLVTYLEHEARETGQTDRAIFFDQGREGIGREEVQQRIDENVVGLQKGKPHFHSLVIAPSQDELRHLNDDPNNLIEYTRQVMENYAVNFGGKRHKPLTSDNLVWYATIHRSRHYSGLDDAVQTGEAQPRQRKEGEQTHVHVIVSARDRSMSRSLHPDAGSSRFNYKTWLAKNQHDFERTYDYKTKISEQQHWERLYKQIARIDRAGLSLDRERIQLVGQHHAYSADFWKSMGQVEREVRQGKVFTANQAYERLQETVEPKQKINKSRVGGEQELRTYEAPGQGRPNRIDESTRPVLPAGNIPAIEKVEEVDKNVTRPEVRTTHDKAVNKASTNDKPGRVDLSPLLKALRFESVPETGDQARSQEDDYRRRIKRRR</sequence>
<feature type="compositionally biased region" description="Basic and acidic residues" evidence="1">
    <location>
        <begin position="337"/>
        <end position="348"/>
    </location>
</feature>
<dbReference type="Pfam" id="PF18976">
    <property type="entry name" value="DUF5712"/>
    <property type="match status" value="1"/>
</dbReference>
<dbReference type="EMBL" id="WELI01000019">
    <property type="protein sequence ID" value="KAB7725861.1"/>
    <property type="molecule type" value="Genomic_DNA"/>
</dbReference>
<evidence type="ECO:0000313" key="3">
    <source>
        <dbReference type="Proteomes" id="UP000488299"/>
    </source>
</evidence>
<accession>A0A7J5TSD4</accession>
<keyword evidence="3" id="KW-1185">Reference proteome</keyword>
<name>A0A7J5TSD4_9BACT</name>
<dbReference type="AlphaFoldDB" id="A0A7J5TSD4"/>
<evidence type="ECO:0000313" key="2">
    <source>
        <dbReference type="EMBL" id="KAB7725861.1"/>
    </source>
</evidence>
<proteinExistence type="predicted"/>
<organism evidence="2 3">
    <name type="scientific">Rudanella paleaurantiibacter</name>
    <dbReference type="NCBI Taxonomy" id="2614655"/>
    <lineage>
        <taxon>Bacteria</taxon>
        <taxon>Pseudomonadati</taxon>
        <taxon>Bacteroidota</taxon>
        <taxon>Cytophagia</taxon>
        <taxon>Cytophagales</taxon>
        <taxon>Cytophagaceae</taxon>
        <taxon>Rudanella</taxon>
    </lineage>
</organism>
<dbReference type="RefSeq" id="WP_152127111.1">
    <property type="nucleotide sequence ID" value="NZ_WELI01000019.1"/>
</dbReference>
<feature type="region of interest" description="Disordered" evidence="1">
    <location>
        <begin position="298"/>
        <end position="317"/>
    </location>
</feature>
<reference evidence="2 3" key="1">
    <citation type="submission" date="2019-10" db="EMBL/GenBank/DDBJ databases">
        <title>Rudanella paleaurantiibacter sp. nov., isolated from sludge.</title>
        <authorList>
            <person name="Xu S.Q."/>
        </authorList>
    </citation>
    <scope>NUCLEOTIDE SEQUENCE [LARGE SCALE GENOMIC DNA]</scope>
    <source>
        <strain evidence="2 3">HX-22-17</strain>
    </source>
</reference>
<dbReference type="InterPro" id="IPR043766">
    <property type="entry name" value="BfmA-like"/>
</dbReference>
<feature type="region of interest" description="Disordered" evidence="1">
    <location>
        <begin position="337"/>
        <end position="396"/>
    </location>
</feature>
<comment type="caution">
    <text evidence="2">The sequence shown here is derived from an EMBL/GenBank/DDBJ whole genome shotgun (WGS) entry which is preliminary data.</text>
</comment>
<protein>
    <submittedName>
        <fullName evidence="2">Uncharacterized protein</fullName>
    </submittedName>
</protein>